<evidence type="ECO:0000256" key="6">
    <source>
        <dbReference type="ARBA" id="ARBA00022692"/>
    </source>
</evidence>
<accession>A0ABV6BKT2</accession>
<organism evidence="11 12">
    <name type="scientific">Rheinheimera tilapiae</name>
    <dbReference type="NCBI Taxonomy" id="875043"/>
    <lineage>
        <taxon>Bacteria</taxon>
        <taxon>Pseudomonadati</taxon>
        <taxon>Pseudomonadota</taxon>
        <taxon>Gammaproteobacteria</taxon>
        <taxon>Chromatiales</taxon>
        <taxon>Chromatiaceae</taxon>
        <taxon>Rheinheimera</taxon>
    </lineage>
</organism>
<protein>
    <submittedName>
        <fullName evidence="11">Type II secretion system protein GspM</fullName>
    </submittedName>
</protein>
<evidence type="ECO:0000256" key="8">
    <source>
        <dbReference type="ARBA" id="ARBA00022989"/>
    </source>
</evidence>
<comment type="similarity">
    <text evidence="2">Belongs to the GSP M family.</text>
</comment>
<dbReference type="InterPro" id="IPR023229">
    <property type="entry name" value="T2SS_M_periplasmic_sf"/>
</dbReference>
<evidence type="ECO:0000256" key="7">
    <source>
        <dbReference type="ARBA" id="ARBA00022927"/>
    </source>
</evidence>
<evidence type="ECO:0000256" key="4">
    <source>
        <dbReference type="ARBA" id="ARBA00022475"/>
    </source>
</evidence>
<evidence type="ECO:0000256" key="10">
    <source>
        <dbReference type="SAM" id="Phobius"/>
    </source>
</evidence>
<dbReference type="Pfam" id="PF04612">
    <property type="entry name" value="T2SSM"/>
    <property type="match status" value="1"/>
</dbReference>
<dbReference type="RefSeq" id="WP_377248727.1">
    <property type="nucleotide sequence ID" value="NZ_JBHLXP010000011.1"/>
</dbReference>
<keyword evidence="4" id="KW-1003">Cell membrane</keyword>
<evidence type="ECO:0000256" key="5">
    <source>
        <dbReference type="ARBA" id="ARBA00022519"/>
    </source>
</evidence>
<dbReference type="EMBL" id="JBHLXP010000011">
    <property type="protein sequence ID" value="MFC0050677.1"/>
    <property type="molecule type" value="Genomic_DNA"/>
</dbReference>
<keyword evidence="7" id="KW-0653">Protein transport</keyword>
<proteinExistence type="inferred from homology"/>
<comment type="caution">
    <text evidence="11">The sequence shown here is derived from an EMBL/GenBank/DDBJ whole genome shotgun (WGS) entry which is preliminary data.</text>
</comment>
<comment type="subcellular location">
    <subcellularLocation>
        <location evidence="1">Cell inner membrane</location>
        <topology evidence="1">Single-pass membrane protein</topology>
    </subcellularLocation>
</comment>
<keyword evidence="8 10" id="KW-1133">Transmembrane helix</keyword>
<name>A0ABV6BKT2_9GAMM</name>
<evidence type="ECO:0000313" key="11">
    <source>
        <dbReference type="EMBL" id="MFC0050677.1"/>
    </source>
</evidence>
<dbReference type="SUPFAM" id="SSF103054">
    <property type="entry name" value="General secretion pathway protein M, EpsM"/>
    <property type="match status" value="1"/>
</dbReference>
<dbReference type="PIRSF" id="PIRSF006291">
    <property type="entry name" value="GspM"/>
    <property type="match status" value="1"/>
</dbReference>
<evidence type="ECO:0000256" key="3">
    <source>
        <dbReference type="ARBA" id="ARBA00022448"/>
    </source>
</evidence>
<dbReference type="InterPro" id="IPR007690">
    <property type="entry name" value="T2SS_GspM"/>
</dbReference>
<keyword evidence="6 10" id="KW-0812">Transmembrane</keyword>
<evidence type="ECO:0000256" key="1">
    <source>
        <dbReference type="ARBA" id="ARBA00004377"/>
    </source>
</evidence>
<keyword evidence="12" id="KW-1185">Reference proteome</keyword>
<evidence type="ECO:0000256" key="2">
    <source>
        <dbReference type="ARBA" id="ARBA00010637"/>
    </source>
</evidence>
<dbReference type="Proteomes" id="UP001589813">
    <property type="component" value="Unassembled WGS sequence"/>
</dbReference>
<keyword evidence="9 10" id="KW-0472">Membrane</keyword>
<evidence type="ECO:0000313" key="12">
    <source>
        <dbReference type="Proteomes" id="UP001589813"/>
    </source>
</evidence>
<gene>
    <name evidence="11" type="primary">gspM</name>
    <name evidence="11" type="ORF">ACFFJP_20540</name>
</gene>
<evidence type="ECO:0000256" key="9">
    <source>
        <dbReference type="ARBA" id="ARBA00023136"/>
    </source>
</evidence>
<feature type="transmembrane region" description="Helical" evidence="10">
    <location>
        <begin position="21"/>
        <end position="39"/>
    </location>
</feature>
<keyword evidence="5" id="KW-0997">Cell inner membrane</keyword>
<dbReference type="Gene3D" id="3.30.1360.100">
    <property type="entry name" value="General secretion pathway protein M, EpsM"/>
    <property type="match status" value="1"/>
</dbReference>
<sequence>MKAVLLWWNSLQRREQQLVSMLGVVGGIGLFYALIWAPLHQTRESQQLAATTASEQLVWLKGKLPQLAAAPATGAGGSLNDKVSQTSRQFQINVSRMQPKDEQLDLMLEDVAFEQLLRWLQLLQGEHGVQLVQLEVTDTDVPGVVRVRRLVLE</sequence>
<reference evidence="11 12" key="1">
    <citation type="submission" date="2024-09" db="EMBL/GenBank/DDBJ databases">
        <authorList>
            <person name="Sun Q."/>
            <person name="Mori K."/>
        </authorList>
    </citation>
    <scope>NUCLEOTIDE SEQUENCE [LARGE SCALE GENOMIC DNA]</scope>
    <source>
        <strain evidence="11 12">KCTC 23315</strain>
    </source>
</reference>
<keyword evidence="3" id="KW-0813">Transport</keyword>